<dbReference type="GO" id="GO:0008273">
    <property type="term" value="F:calcium, potassium:sodium antiporter activity"/>
    <property type="evidence" value="ECO:0007669"/>
    <property type="project" value="TreeGrafter"/>
</dbReference>
<dbReference type="EMBL" id="FQUW01000010">
    <property type="protein sequence ID" value="SHE86781.1"/>
    <property type="molecule type" value="Genomic_DNA"/>
</dbReference>
<feature type="transmembrane region" description="Helical" evidence="5">
    <location>
        <begin position="287"/>
        <end position="305"/>
    </location>
</feature>
<dbReference type="Gene3D" id="1.20.1420.30">
    <property type="entry name" value="NCX, central ion-binding region"/>
    <property type="match status" value="1"/>
</dbReference>
<feature type="domain" description="Sodium/calcium exchanger membrane region" evidence="6">
    <location>
        <begin position="5"/>
        <end position="158"/>
    </location>
</feature>
<feature type="transmembrane region" description="Helical" evidence="5">
    <location>
        <begin position="317"/>
        <end position="334"/>
    </location>
</feature>
<reference evidence="8" key="1">
    <citation type="submission" date="2016-11" db="EMBL/GenBank/DDBJ databases">
        <authorList>
            <person name="Varghese N."/>
            <person name="Submissions S."/>
        </authorList>
    </citation>
    <scope>NUCLEOTIDE SEQUENCE [LARGE SCALE GENOMIC DNA]</scope>
    <source>
        <strain evidence="8">DSM 11792</strain>
    </source>
</reference>
<comment type="subcellular location">
    <subcellularLocation>
        <location evidence="1">Membrane</location>
        <topology evidence="1">Multi-pass membrane protein</topology>
    </subcellularLocation>
</comment>
<dbReference type="OrthoDB" id="9786081at2"/>
<dbReference type="PANTHER" id="PTHR10846:SF8">
    <property type="entry name" value="INNER MEMBRANE PROTEIN YRBG"/>
    <property type="match status" value="1"/>
</dbReference>
<feature type="transmembrane region" description="Helical" evidence="5">
    <location>
        <begin position="143"/>
        <end position="158"/>
    </location>
</feature>
<dbReference type="Proteomes" id="UP000184196">
    <property type="component" value="Unassembled WGS sequence"/>
</dbReference>
<dbReference type="GO" id="GO:0005886">
    <property type="term" value="C:plasma membrane"/>
    <property type="evidence" value="ECO:0007669"/>
    <property type="project" value="TreeGrafter"/>
</dbReference>
<proteinExistence type="predicted"/>
<sequence length="337" mass="35774">MGLDAALLLISLGIILISAGVFTNGVEWLGRKLRLTEGAVGSILAAVGTAMPETVIPLIALLLGHGEAEKEIGIGAILGAPFMLGTLALFISGGAVLAFRRQRAASYPRLEPDAVVIRRDLLFFLVVYTLAIGAAFLPRPWKPVVATGLVAAYIYFVYETMSKGHTLDGEESEGDPLYLYRKAGDPPLGLVVFQVLLGFLGIVGGARVFVDGVADLSALLGVPSLVFSLLVAPLATEMPEKFNSVIWLAQRKDTMALGNITGAMVFQSSVIPAIGMVLTPWVLTETAVFSAMLALASGLLTYLLLLWRGYLDARFTMVYGGIFYASFMAAVLTGKVS</sequence>
<keyword evidence="4 5" id="KW-0472">Membrane</keyword>
<keyword evidence="2 5" id="KW-0812">Transmembrane</keyword>
<organism evidence="7 8">
    <name type="scientific">Desulfofundulus australicus DSM 11792</name>
    <dbReference type="NCBI Taxonomy" id="1121425"/>
    <lineage>
        <taxon>Bacteria</taxon>
        <taxon>Bacillati</taxon>
        <taxon>Bacillota</taxon>
        <taxon>Clostridia</taxon>
        <taxon>Eubacteriales</taxon>
        <taxon>Peptococcaceae</taxon>
        <taxon>Desulfofundulus</taxon>
    </lineage>
</organism>
<keyword evidence="3 5" id="KW-1133">Transmembrane helix</keyword>
<dbReference type="InterPro" id="IPR004837">
    <property type="entry name" value="NaCa_Exmemb"/>
</dbReference>
<evidence type="ECO:0000256" key="5">
    <source>
        <dbReference type="SAM" id="Phobius"/>
    </source>
</evidence>
<dbReference type="InterPro" id="IPR044880">
    <property type="entry name" value="NCX_ion-bd_dom_sf"/>
</dbReference>
<evidence type="ECO:0000256" key="4">
    <source>
        <dbReference type="ARBA" id="ARBA00023136"/>
    </source>
</evidence>
<keyword evidence="8" id="KW-1185">Reference proteome</keyword>
<protein>
    <submittedName>
        <fullName evidence="7">Cation:H+ antiporter</fullName>
    </submittedName>
</protein>
<gene>
    <name evidence="7" type="ORF">SAMN02745218_00943</name>
</gene>
<feature type="transmembrane region" description="Helical" evidence="5">
    <location>
        <begin position="188"/>
        <end position="210"/>
    </location>
</feature>
<feature type="transmembrane region" description="Helical" evidence="5">
    <location>
        <begin position="72"/>
        <end position="99"/>
    </location>
</feature>
<dbReference type="GO" id="GO:0006874">
    <property type="term" value="P:intracellular calcium ion homeostasis"/>
    <property type="evidence" value="ECO:0007669"/>
    <property type="project" value="TreeGrafter"/>
</dbReference>
<evidence type="ECO:0000256" key="3">
    <source>
        <dbReference type="ARBA" id="ARBA00022989"/>
    </source>
</evidence>
<dbReference type="InterPro" id="IPR004481">
    <property type="entry name" value="K/Na/Ca-exchanger"/>
</dbReference>
<dbReference type="AlphaFoldDB" id="A0A1M4WZU0"/>
<dbReference type="GO" id="GO:0005262">
    <property type="term" value="F:calcium channel activity"/>
    <property type="evidence" value="ECO:0007669"/>
    <property type="project" value="TreeGrafter"/>
</dbReference>
<evidence type="ECO:0000313" key="7">
    <source>
        <dbReference type="EMBL" id="SHE86781.1"/>
    </source>
</evidence>
<feature type="transmembrane region" description="Helical" evidence="5">
    <location>
        <begin position="120"/>
        <end position="137"/>
    </location>
</feature>
<name>A0A1M4WZU0_9FIRM</name>
<evidence type="ECO:0000259" key="6">
    <source>
        <dbReference type="Pfam" id="PF01699"/>
    </source>
</evidence>
<feature type="transmembrane region" description="Helical" evidence="5">
    <location>
        <begin position="216"/>
        <end position="235"/>
    </location>
</feature>
<dbReference type="RefSeq" id="WP_073163585.1">
    <property type="nucleotide sequence ID" value="NZ_FQUW01000010.1"/>
</dbReference>
<feature type="domain" description="Sodium/calcium exchanger membrane region" evidence="6">
    <location>
        <begin position="192"/>
        <end position="332"/>
    </location>
</feature>
<feature type="transmembrane region" description="Helical" evidence="5">
    <location>
        <begin position="256"/>
        <end position="281"/>
    </location>
</feature>
<feature type="transmembrane region" description="Helical" evidence="5">
    <location>
        <begin position="38"/>
        <end position="60"/>
    </location>
</feature>
<accession>A0A1M4WZU0</accession>
<dbReference type="Pfam" id="PF01699">
    <property type="entry name" value="Na_Ca_ex"/>
    <property type="match status" value="2"/>
</dbReference>
<evidence type="ECO:0000256" key="2">
    <source>
        <dbReference type="ARBA" id="ARBA00022692"/>
    </source>
</evidence>
<evidence type="ECO:0000313" key="8">
    <source>
        <dbReference type="Proteomes" id="UP000184196"/>
    </source>
</evidence>
<feature type="transmembrane region" description="Helical" evidence="5">
    <location>
        <begin position="6"/>
        <end position="26"/>
    </location>
</feature>
<dbReference type="PANTHER" id="PTHR10846">
    <property type="entry name" value="SODIUM/POTASSIUM/CALCIUM EXCHANGER"/>
    <property type="match status" value="1"/>
</dbReference>
<evidence type="ECO:0000256" key="1">
    <source>
        <dbReference type="ARBA" id="ARBA00004141"/>
    </source>
</evidence>